<keyword evidence="4 6" id="KW-0472">Membrane</keyword>
<evidence type="ECO:0000256" key="2">
    <source>
        <dbReference type="ARBA" id="ARBA00022692"/>
    </source>
</evidence>
<sequence length="263" mass="27335">MILTETAALTGRRLLRLRRSPGELFAVTLTPVTMVVVMGYLLNKSMAMPDGTSFLDFTMAGVGAQVALAGFGTSAIAVAEDLRGGLVDRFRSLPIGRTPVLLAQSLCDLLLLAVGMTIALAVGWLLGWRIHTGIGAGLAGFGLLLALAFLLSWTGILAGLWIRSTPAVNSLSGLVLVVGSFVSTAFVPPDGLPGWLHAIASWSPVSTVSTACRLLWGNPVADTGDSFAVVHAVPVACVTITILLAVVVTAASRVFRSVSEKTP</sequence>
<reference evidence="9" key="1">
    <citation type="submission" date="2016-10" db="EMBL/GenBank/DDBJ databases">
        <authorList>
            <person name="Varghese N."/>
            <person name="Submissions S."/>
        </authorList>
    </citation>
    <scope>NUCLEOTIDE SEQUENCE [LARGE SCALE GENOMIC DNA]</scope>
    <source>
        <strain evidence="9">DSM 44544</strain>
    </source>
</reference>
<dbReference type="InterPro" id="IPR013525">
    <property type="entry name" value="ABC2_TM"/>
</dbReference>
<accession>A0A1H4SZ04</accession>
<dbReference type="STRING" id="208445.SAMN04489727_3958"/>
<feature type="transmembrane region" description="Helical" evidence="6">
    <location>
        <begin position="99"/>
        <end position="126"/>
    </location>
</feature>
<keyword evidence="3 6" id="KW-1133">Transmembrane helix</keyword>
<keyword evidence="6" id="KW-1003">Cell membrane</keyword>
<protein>
    <recommendedName>
        <fullName evidence="6">Transport permease protein</fullName>
    </recommendedName>
</protein>
<gene>
    <name evidence="8" type="ORF">SAMN04489727_3958</name>
</gene>
<comment type="subcellular location">
    <subcellularLocation>
        <location evidence="6">Cell membrane</location>
        <topology evidence="6">Multi-pass membrane protein</topology>
    </subcellularLocation>
    <subcellularLocation>
        <location evidence="1">Membrane</location>
        <topology evidence="1">Multi-pass membrane protein</topology>
    </subcellularLocation>
</comment>
<evidence type="ECO:0000259" key="7">
    <source>
        <dbReference type="PROSITE" id="PS51012"/>
    </source>
</evidence>
<dbReference type="PIRSF" id="PIRSF006648">
    <property type="entry name" value="DrrB"/>
    <property type="match status" value="1"/>
</dbReference>
<dbReference type="PANTHER" id="PTHR43229:SF2">
    <property type="entry name" value="NODULATION PROTEIN J"/>
    <property type="match status" value="1"/>
</dbReference>
<name>A0A1H4SZ04_9PSEU</name>
<dbReference type="GO" id="GO:0046677">
    <property type="term" value="P:response to antibiotic"/>
    <property type="evidence" value="ECO:0007669"/>
    <property type="project" value="UniProtKB-KW"/>
</dbReference>
<feature type="transmembrane region" description="Helical" evidence="6">
    <location>
        <begin position="138"/>
        <end position="162"/>
    </location>
</feature>
<dbReference type="GO" id="GO:0140359">
    <property type="term" value="F:ABC-type transporter activity"/>
    <property type="evidence" value="ECO:0007669"/>
    <property type="project" value="InterPro"/>
</dbReference>
<evidence type="ECO:0000313" key="9">
    <source>
        <dbReference type="Proteomes" id="UP000199622"/>
    </source>
</evidence>
<proteinExistence type="inferred from homology"/>
<feature type="transmembrane region" description="Helical" evidence="6">
    <location>
        <begin position="168"/>
        <end position="187"/>
    </location>
</feature>
<dbReference type="EMBL" id="FNSO01000004">
    <property type="protein sequence ID" value="SEC49435.1"/>
    <property type="molecule type" value="Genomic_DNA"/>
</dbReference>
<keyword evidence="5" id="KW-0046">Antibiotic resistance</keyword>
<evidence type="ECO:0000256" key="3">
    <source>
        <dbReference type="ARBA" id="ARBA00022989"/>
    </source>
</evidence>
<evidence type="ECO:0000256" key="4">
    <source>
        <dbReference type="ARBA" id="ARBA00023136"/>
    </source>
</evidence>
<keyword evidence="2 6" id="KW-0812">Transmembrane</keyword>
<dbReference type="PROSITE" id="PS51012">
    <property type="entry name" value="ABC_TM2"/>
    <property type="match status" value="1"/>
</dbReference>
<feature type="transmembrane region" description="Helical" evidence="6">
    <location>
        <begin position="228"/>
        <end position="251"/>
    </location>
</feature>
<dbReference type="Proteomes" id="UP000199622">
    <property type="component" value="Unassembled WGS sequence"/>
</dbReference>
<dbReference type="Pfam" id="PF01061">
    <property type="entry name" value="ABC2_membrane"/>
    <property type="match status" value="1"/>
</dbReference>
<feature type="transmembrane region" description="Helical" evidence="6">
    <location>
        <begin position="54"/>
        <end position="79"/>
    </location>
</feature>
<dbReference type="OrthoDB" id="3370990at2"/>
<dbReference type="InterPro" id="IPR000412">
    <property type="entry name" value="ABC_2_transport"/>
</dbReference>
<feature type="transmembrane region" description="Helical" evidence="6">
    <location>
        <begin position="24"/>
        <end position="42"/>
    </location>
</feature>
<dbReference type="PANTHER" id="PTHR43229">
    <property type="entry name" value="NODULATION PROTEIN J"/>
    <property type="match status" value="1"/>
</dbReference>
<dbReference type="RefSeq" id="WP_091309442.1">
    <property type="nucleotide sequence ID" value="NZ_FNSO01000004.1"/>
</dbReference>
<feature type="domain" description="ABC transmembrane type-2" evidence="7">
    <location>
        <begin position="22"/>
        <end position="258"/>
    </location>
</feature>
<dbReference type="GO" id="GO:0043190">
    <property type="term" value="C:ATP-binding cassette (ABC) transporter complex"/>
    <property type="evidence" value="ECO:0007669"/>
    <property type="project" value="InterPro"/>
</dbReference>
<dbReference type="InterPro" id="IPR047817">
    <property type="entry name" value="ABC2_TM_bact-type"/>
</dbReference>
<evidence type="ECO:0000256" key="6">
    <source>
        <dbReference type="RuleBase" id="RU361157"/>
    </source>
</evidence>
<keyword evidence="9" id="KW-1185">Reference proteome</keyword>
<evidence type="ECO:0000256" key="5">
    <source>
        <dbReference type="ARBA" id="ARBA00023251"/>
    </source>
</evidence>
<evidence type="ECO:0000256" key="1">
    <source>
        <dbReference type="ARBA" id="ARBA00004141"/>
    </source>
</evidence>
<evidence type="ECO:0000313" key="8">
    <source>
        <dbReference type="EMBL" id="SEC49435.1"/>
    </source>
</evidence>
<comment type="similarity">
    <text evidence="6">Belongs to the ABC-2 integral membrane protein family.</text>
</comment>
<keyword evidence="6" id="KW-0813">Transport</keyword>
<organism evidence="8 9">
    <name type="scientific">Amycolatopsis tolypomycina</name>
    <dbReference type="NCBI Taxonomy" id="208445"/>
    <lineage>
        <taxon>Bacteria</taxon>
        <taxon>Bacillati</taxon>
        <taxon>Actinomycetota</taxon>
        <taxon>Actinomycetes</taxon>
        <taxon>Pseudonocardiales</taxon>
        <taxon>Pseudonocardiaceae</taxon>
        <taxon>Amycolatopsis</taxon>
    </lineage>
</organism>
<dbReference type="InterPro" id="IPR051784">
    <property type="entry name" value="Nod_factor_ABC_transporter"/>
</dbReference>
<dbReference type="AlphaFoldDB" id="A0A1H4SZ04"/>